<feature type="region of interest" description="Disordered" evidence="1">
    <location>
        <begin position="29"/>
        <end position="49"/>
    </location>
</feature>
<dbReference type="EMBL" id="CP098401">
    <property type="protein sequence ID" value="URW74896.1"/>
    <property type="molecule type" value="Genomic_DNA"/>
</dbReference>
<evidence type="ECO:0000313" key="3">
    <source>
        <dbReference type="EMBL" id="URW74896.1"/>
    </source>
</evidence>
<reference evidence="3" key="1">
    <citation type="submission" date="2022-05" db="EMBL/GenBank/DDBJ databases">
        <title>Sphingomonas sp. strain RMG20 Genome sequencing and assembly.</title>
        <authorList>
            <person name="Kim I."/>
        </authorList>
    </citation>
    <scope>NUCLEOTIDE SEQUENCE</scope>
    <source>
        <strain evidence="3">RMG20</strain>
    </source>
</reference>
<evidence type="ECO:0000259" key="2">
    <source>
        <dbReference type="Pfam" id="PF00733"/>
    </source>
</evidence>
<evidence type="ECO:0000313" key="4">
    <source>
        <dbReference type="Proteomes" id="UP001055580"/>
    </source>
</evidence>
<organism evidence="3 4">
    <name type="scientific">Sphingomonas donggukensis</name>
    <dbReference type="NCBI Taxonomy" id="2949093"/>
    <lineage>
        <taxon>Bacteria</taxon>
        <taxon>Pseudomonadati</taxon>
        <taxon>Pseudomonadota</taxon>
        <taxon>Alphaproteobacteria</taxon>
        <taxon>Sphingomonadales</taxon>
        <taxon>Sphingomonadaceae</taxon>
        <taxon>Sphingomonas</taxon>
    </lineage>
</organism>
<dbReference type="Proteomes" id="UP001055580">
    <property type="component" value="Chromosome"/>
</dbReference>
<proteinExistence type="predicted"/>
<protein>
    <submittedName>
        <fullName evidence="3">Asparagine synthase-related protein</fullName>
    </submittedName>
</protein>
<dbReference type="InterPro" id="IPR029055">
    <property type="entry name" value="Ntn_hydrolases_N"/>
</dbReference>
<feature type="domain" description="Asparagine synthetase" evidence="2">
    <location>
        <begin position="222"/>
        <end position="352"/>
    </location>
</feature>
<accession>A0ABY4TT56</accession>
<feature type="domain" description="Asparagine synthetase" evidence="2">
    <location>
        <begin position="455"/>
        <end position="561"/>
    </location>
</feature>
<dbReference type="InterPro" id="IPR001962">
    <property type="entry name" value="Asn_synthase"/>
</dbReference>
<dbReference type="Gene3D" id="3.40.50.620">
    <property type="entry name" value="HUPs"/>
    <property type="match status" value="1"/>
</dbReference>
<dbReference type="RefSeq" id="WP_250750070.1">
    <property type="nucleotide sequence ID" value="NZ_CP098401.1"/>
</dbReference>
<gene>
    <name evidence="3" type="ORF">M9980_10000</name>
</gene>
<dbReference type="InterPro" id="IPR014729">
    <property type="entry name" value="Rossmann-like_a/b/a_fold"/>
</dbReference>
<dbReference type="Pfam" id="PF00733">
    <property type="entry name" value="Asn_synthase"/>
    <property type="match status" value="2"/>
</dbReference>
<dbReference type="SUPFAM" id="SSF52402">
    <property type="entry name" value="Adenine nucleotide alpha hydrolases-like"/>
    <property type="match status" value="1"/>
</dbReference>
<sequence>MRSGIYALVDLSDAPIAPEDARAIGLTGDGGPVAARGHDPATPDAVSAADDGERRTILVGWLDDACALADRLGVARDMPLARLARVALDRFGADTPRDMPGEWSLFDWHASRGVTVMCAAGRRDMLLYAVDGPRVAVAPDIAALARIDWIGRTLDPVGMMFTYARYAVRRHRGDRTILARVRALPAGGSAVIDASGTTVRSSAARDPLPLWRGSFEDAMVAVDAVLGAAVERRMGPGITASMLSGGLDSSLVTQYAAAAAGDPARLVCVTSAAPPHSGLVDELPFARMVTDHLGVRLIPVVPGADDNPFRPLPHMRMDGVGPLTAIRHYLDSALTGQAIAAGATTILEGQFGEFTVSAMEQLWHPRRRSIRATLGRLGRSLLAGRASADVDPLFHVRFATHRRNALPDVIADAAAHPAPAILEEQPDGRWPAIVGREKVAAIGTEALVGGVRQELPFRDVELLRLFASFPASFIAREGMDRAPARHLMRGRLPDSIRLRPKGPAISPDYALRLRRAAPAARGRIAHFRRLGIDDWIDLDWLDAALADLAAGTGDAARDSHETQTTAVAAEFLAAWRDGSDPASGG</sequence>
<name>A0ABY4TT56_9SPHN</name>
<evidence type="ECO:0000256" key="1">
    <source>
        <dbReference type="SAM" id="MobiDB-lite"/>
    </source>
</evidence>
<keyword evidence="4" id="KW-1185">Reference proteome</keyword>
<dbReference type="SUPFAM" id="SSF56235">
    <property type="entry name" value="N-terminal nucleophile aminohydrolases (Ntn hydrolases)"/>
    <property type="match status" value="1"/>
</dbReference>